<keyword evidence="1" id="KW-0732">Signal</keyword>
<feature type="chain" id="PRO_5013267274" description="Galactose oxidase, central domain" evidence="1">
    <location>
        <begin position="32"/>
        <end position="334"/>
    </location>
</feature>
<dbReference type="PROSITE" id="PS51257">
    <property type="entry name" value="PROKAR_LIPOPROTEIN"/>
    <property type="match status" value="1"/>
</dbReference>
<sequence>MRRTKKRNLDFILYRASLLFFVVFLAGCSSDDDEDMGNWKIRSVFDGKPRSSSAYFSIGNKGYTGTGYDGDNYRVDFWEYDMDGDYWVQKADFPGTARSAAVGFAINNNGYVGSGYDGVNELRDFYTYDANVNSWSAIADFPENPRREALAFAANGYGYFGTGTDGDNDRKDFWKYDPSSDTWTELFGFGGDKRKGATSFTIDDKVYMGTGVSNGVYIKDFWMFDPETESWTKLNSLDEEDDYSIVRSNAVGFAIGSYGYIACGTASGTLGSVWEYDPVYDIWERKTGYEGTSRQSPVTFSNGARAFVGLGRSGSLYLDDVQEFFPWEEYDEDD</sequence>
<name>A0A1K1QSM7_9FLAO</name>
<accession>A0A1K1QSM7</accession>
<evidence type="ECO:0000256" key="1">
    <source>
        <dbReference type="SAM" id="SignalP"/>
    </source>
</evidence>
<dbReference type="RefSeq" id="WP_072318004.1">
    <property type="nucleotide sequence ID" value="NZ_FPJE01000015.1"/>
</dbReference>
<dbReference type="EMBL" id="FPJE01000015">
    <property type="protein sequence ID" value="SFW62611.1"/>
    <property type="molecule type" value="Genomic_DNA"/>
</dbReference>
<organism evidence="2 3">
    <name type="scientific">Sinomicrobium oceani</name>
    <dbReference type="NCBI Taxonomy" id="1150368"/>
    <lineage>
        <taxon>Bacteria</taxon>
        <taxon>Pseudomonadati</taxon>
        <taxon>Bacteroidota</taxon>
        <taxon>Flavobacteriia</taxon>
        <taxon>Flavobacteriales</taxon>
        <taxon>Flavobacteriaceae</taxon>
        <taxon>Sinomicrobium</taxon>
    </lineage>
</organism>
<dbReference type="InterPro" id="IPR015915">
    <property type="entry name" value="Kelch-typ_b-propeller"/>
</dbReference>
<feature type="signal peptide" evidence="1">
    <location>
        <begin position="1"/>
        <end position="31"/>
    </location>
</feature>
<protein>
    <recommendedName>
        <fullName evidence="4">Galactose oxidase, central domain</fullName>
    </recommendedName>
</protein>
<dbReference type="SUPFAM" id="SSF117281">
    <property type="entry name" value="Kelch motif"/>
    <property type="match status" value="1"/>
</dbReference>
<reference evidence="2 3" key="1">
    <citation type="submission" date="2016-11" db="EMBL/GenBank/DDBJ databases">
        <authorList>
            <person name="Jaros S."/>
            <person name="Januszkiewicz K."/>
            <person name="Wedrychowicz H."/>
        </authorList>
    </citation>
    <scope>NUCLEOTIDE SEQUENCE [LARGE SCALE GENOMIC DNA]</scope>
    <source>
        <strain evidence="2 3">CGMCC 1.12145</strain>
    </source>
</reference>
<evidence type="ECO:0008006" key="4">
    <source>
        <dbReference type="Google" id="ProtNLM"/>
    </source>
</evidence>
<evidence type="ECO:0000313" key="2">
    <source>
        <dbReference type="EMBL" id="SFW62611.1"/>
    </source>
</evidence>
<dbReference type="AlphaFoldDB" id="A0A1K1QSM7"/>
<dbReference type="InterPro" id="IPR006652">
    <property type="entry name" value="Kelch_1"/>
</dbReference>
<proteinExistence type="predicted"/>
<dbReference type="OrthoDB" id="103335at2"/>
<gene>
    <name evidence="2" type="ORF">SAMN02927921_02796</name>
</gene>
<dbReference type="PANTHER" id="PTHR45632">
    <property type="entry name" value="LD33804P"/>
    <property type="match status" value="1"/>
</dbReference>
<evidence type="ECO:0000313" key="3">
    <source>
        <dbReference type="Proteomes" id="UP000182248"/>
    </source>
</evidence>
<dbReference type="Gene3D" id="2.120.10.80">
    <property type="entry name" value="Kelch-type beta propeller"/>
    <property type="match status" value="2"/>
</dbReference>
<keyword evidence="3" id="KW-1185">Reference proteome</keyword>
<dbReference type="Pfam" id="PF01344">
    <property type="entry name" value="Kelch_1"/>
    <property type="match status" value="1"/>
</dbReference>
<dbReference type="STRING" id="1150368.SAMN02927921_02796"/>
<dbReference type="Proteomes" id="UP000182248">
    <property type="component" value="Unassembled WGS sequence"/>
</dbReference>